<proteinExistence type="predicted"/>
<dbReference type="Proteomes" id="UP001329430">
    <property type="component" value="Chromosome 6"/>
</dbReference>
<gene>
    <name evidence="1" type="ORF">RI129_009187</name>
</gene>
<dbReference type="AlphaFoldDB" id="A0AAN7V6Z4"/>
<evidence type="ECO:0000313" key="2">
    <source>
        <dbReference type="Proteomes" id="UP001329430"/>
    </source>
</evidence>
<keyword evidence="2" id="KW-1185">Reference proteome</keyword>
<accession>A0AAN7V6Z4</accession>
<sequence length="172" mass="20536">MEIRFNKKSKELKAKCDCTLSKTEKSKLQCGRPPEEEREEIFRQFWSYSWKEKKVFVKSCVLIKPTTRKRGTEDVSRRSTLTEFNFRCKNESHYCRTSTTKLYLEPLWESKAHLYRVYSNEFCKEKNIILLCIAAFHKEFELKNLSLYKPKKDLCGICVAFETKNLTEMKKS</sequence>
<dbReference type="EMBL" id="JAVRBK010000006">
    <property type="protein sequence ID" value="KAK5643020.1"/>
    <property type="molecule type" value="Genomic_DNA"/>
</dbReference>
<comment type="caution">
    <text evidence="1">The sequence shown here is derived from an EMBL/GenBank/DDBJ whole genome shotgun (WGS) entry which is preliminary data.</text>
</comment>
<organism evidence="1 2">
    <name type="scientific">Pyrocoelia pectoralis</name>
    <dbReference type="NCBI Taxonomy" id="417401"/>
    <lineage>
        <taxon>Eukaryota</taxon>
        <taxon>Metazoa</taxon>
        <taxon>Ecdysozoa</taxon>
        <taxon>Arthropoda</taxon>
        <taxon>Hexapoda</taxon>
        <taxon>Insecta</taxon>
        <taxon>Pterygota</taxon>
        <taxon>Neoptera</taxon>
        <taxon>Endopterygota</taxon>
        <taxon>Coleoptera</taxon>
        <taxon>Polyphaga</taxon>
        <taxon>Elateriformia</taxon>
        <taxon>Elateroidea</taxon>
        <taxon>Lampyridae</taxon>
        <taxon>Lampyrinae</taxon>
        <taxon>Pyrocoelia</taxon>
    </lineage>
</organism>
<name>A0AAN7V6Z4_9COLE</name>
<evidence type="ECO:0000313" key="1">
    <source>
        <dbReference type="EMBL" id="KAK5643020.1"/>
    </source>
</evidence>
<protein>
    <submittedName>
        <fullName evidence="1">Uncharacterized protein</fullName>
    </submittedName>
</protein>
<reference evidence="1 2" key="1">
    <citation type="journal article" date="2024" name="Insects">
        <title>An Improved Chromosome-Level Genome Assembly of the Firefly Pyrocoelia pectoralis.</title>
        <authorList>
            <person name="Fu X."/>
            <person name="Meyer-Rochow V.B."/>
            <person name="Ballantyne L."/>
            <person name="Zhu X."/>
        </authorList>
    </citation>
    <scope>NUCLEOTIDE SEQUENCE [LARGE SCALE GENOMIC DNA]</scope>
    <source>
        <strain evidence="1">XCY_ONT2</strain>
    </source>
</reference>